<reference evidence="2 3" key="1">
    <citation type="submission" date="2024-10" db="EMBL/GenBank/DDBJ databases">
        <title>The Natural Products Discovery Center: Release of the First 8490 Sequenced Strains for Exploring Actinobacteria Biosynthetic Diversity.</title>
        <authorList>
            <person name="Kalkreuter E."/>
            <person name="Kautsar S.A."/>
            <person name="Yang D."/>
            <person name="Bader C.D."/>
            <person name="Teijaro C.N."/>
            <person name="Fluegel L."/>
            <person name="Davis C.M."/>
            <person name="Simpson J.R."/>
            <person name="Lauterbach L."/>
            <person name="Steele A.D."/>
            <person name="Gui C."/>
            <person name="Meng S."/>
            <person name="Li G."/>
            <person name="Viehrig K."/>
            <person name="Ye F."/>
            <person name="Su P."/>
            <person name="Kiefer A.F."/>
            <person name="Nichols A."/>
            <person name="Cepeda A.J."/>
            <person name="Yan W."/>
            <person name="Fan B."/>
            <person name="Jiang Y."/>
            <person name="Adhikari A."/>
            <person name="Zheng C.-J."/>
            <person name="Schuster L."/>
            <person name="Cowan T.M."/>
            <person name="Smanski M.J."/>
            <person name="Chevrette M.G."/>
            <person name="De Carvalho L.P.S."/>
            <person name="Shen B."/>
        </authorList>
    </citation>
    <scope>NUCLEOTIDE SEQUENCE [LARGE SCALE GENOMIC DNA]</scope>
    <source>
        <strain evidence="2 3">NPDC007147</strain>
    </source>
</reference>
<dbReference type="Proteomes" id="UP001601197">
    <property type="component" value="Unassembled WGS sequence"/>
</dbReference>
<dbReference type="Gene3D" id="3.40.50.300">
    <property type="entry name" value="P-loop containing nucleotide triphosphate hydrolases"/>
    <property type="match status" value="1"/>
</dbReference>
<dbReference type="EMBL" id="JBIAFJ010000005">
    <property type="protein sequence ID" value="MFE9169825.1"/>
    <property type="molecule type" value="Genomic_DNA"/>
</dbReference>
<evidence type="ECO:0000313" key="3">
    <source>
        <dbReference type="Proteomes" id="UP001601197"/>
    </source>
</evidence>
<feature type="compositionally biased region" description="Pro residues" evidence="1">
    <location>
        <begin position="285"/>
        <end position="303"/>
    </location>
</feature>
<protein>
    <recommendedName>
        <fullName evidence="4">AAA+ ATPase domain-containing protein</fullName>
    </recommendedName>
</protein>
<dbReference type="InterPro" id="IPR027417">
    <property type="entry name" value="P-loop_NTPase"/>
</dbReference>
<sequence length="1845" mass="200875">MDRHTGDGVEKESVQTLDGLEELQRRLTRLTADAGELAGLLERTAAVVRAGTMPDQRVDEALQAFRAGFRELDQAIAALGGPALPAGSAAGSLAGLDAALGRRVGAEAEAIRAEIADLTAQLEEARFDRSRVVLSTLIAELRADLARLEALPDLDPADRDCASAALPEPPGTQDAGTDGSGGGTRPTEEEPGKSSGVAEEAPHAGEDPPAAGTARPVEGGAPSRPGGETRPKEGQRRTPAALPTHVSGSYVLSGVPSELTSAPKISSSFASVPVTGAGQGGPGSSPSPVPAPVPAPAPEPDPLPIGRTAEGSPDDAPRRPRNALLRKRRTGGAADADTTEGKAAGEEPEHDRRPWREDRMTRLVRTGQLDRAYWLTHCSDEPEGRAQTLAYLAAAFTAEQEPWQVQSVFEAQLASTDDGDLVLPDGPACATALVAHLRCSLAQGWGTDLRRDLLQRVALDEPWQQFVHKACEALGSGRPLLTTEETGGADSVLARRAELGERAQALIEDFAVRSTPYPRATNVLHHLLDQKTVLGTGVRAVVDWGALDDGAECVEAIRKAAAGLAKPRQVDSVIEETDRRYRSSSQARKPIEAKALVALQDSVREVAALLRAAVTEIEAAASQPSRTTPHTDLFRLAGQIATREPLCVEEAAVGLLAAWIQHPSHDSGGQEPVRPAGDGSRYTTEPDASWLLLAPELPRNADGVPAHADPAAYPAVVRLLDGPPSAEEAFEAYAADGRLDLARKLLDAEPALLGPQDPFPPELTDRLQEQCVLWSKKLGHRIEIAIADFETARRQNLTHADDERIRASLDALSSRHQALRASGTAVDYGALLRQADELRRPSVERIKAHQAALEDRLDKTRLGKEDKQRVRRLLERKDWATASELITEAEQKNRLPQERDLVAEDLRGFVNLLNTDTSRMAKENADARYLARRASRRDRQSAEAEVALEAWERIHDRRSGATRQRSTDLKSVLRLLGLNAHSVRADQGASGLQGVLRYEVSCDMNRVASHVPEFGSGSGGVFQVLLATRPLTGQSPADLLTGQDQLRPTLLLCPQTFTLAQRFRFAGALAQHVTPTLVVDHAVIGWMAARTYGSFQRFQRVTLPWNRTNPYQDAGVVPREMFYGRTAEEATVLDPRGGMFLYGGRQLGKSALLRRIEAEWQGREHEIAVYMDLRGLGIGESQGPDRIWQQLRTALARHPGFARETSRLGRNAGPEVIARSVKNWLDANSVRRVLLLADEADPFLTADSNKVATRGGTSDFVVLRALRQLRDDTAGRFKPVFAGLHQVQRFGTMSNTPTVQGGVDVLIGPLDPDSARSLVVEPLAALGFVFGPSEEERNLVWRLLAATNYYPPLIQLVCRTLVTTLRQRLERTESHPPVLITEEDVEQVITARAVLDGLRDKLRITVNLEDRYRVLSLVTARMAIQDSYAATYSARTIHDEAAAVWEPGFPEHTEQVTAGYLREMVGLGILVESPEGPEGRGYTMRSPNMVNLLWTVDDIERELKTAEFDAPYEYNPLQARRTLELETDGLRRFSPLTDGRIAVLTQGTGPVTVFGSPALGSARLVDALRAKLAADQVSEIRTRRGTAEERAHDSTAHVECVRPDELGEWITRNSAPGAETRKPSLLVVDLLGADEAECAEVEARLARRELAERLRSVLLRSNRQDDLCSESDQVVRMERWTIESLRAWPECVYDTPDQRNRLIAATGGWPELVEDVVARAASHSMQRTDACAWGRDRLTDPLLARAFIDAVGFTERQVEVLRDWVEYASLDDRSEGLPLTDVAELLAERITPEEGPPLEAAERLQRELSALQVLDPVKDGGLLLDSAVCTALHTLHTTGAGDAAG</sequence>
<evidence type="ECO:0008006" key="4">
    <source>
        <dbReference type="Google" id="ProtNLM"/>
    </source>
</evidence>
<evidence type="ECO:0000313" key="2">
    <source>
        <dbReference type="EMBL" id="MFE9169825.1"/>
    </source>
</evidence>
<dbReference type="RefSeq" id="WP_388345398.1">
    <property type="nucleotide sequence ID" value="NZ_JBIAFJ010000005.1"/>
</dbReference>
<keyword evidence="3" id="KW-1185">Reference proteome</keyword>
<dbReference type="SUPFAM" id="SSF52540">
    <property type="entry name" value="P-loop containing nucleoside triphosphate hydrolases"/>
    <property type="match status" value="1"/>
</dbReference>
<gene>
    <name evidence="2" type="ORF">ACFYNZ_09910</name>
</gene>
<comment type="caution">
    <text evidence="2">The sequence shown here is derived from an EMBL/GenBank/DDBJ whole genome shotgun (WGS) entry which is preliminary data.</text>
</comment>
<evidence type="ECO:0000256" key="1">
    <source>
        <dbReference type="SAM" id="MobiDB-lite"/>
    </source>
</evidence>
<feature type="compositionally biased region" description="Basic and acidic residues" evidence="1">
    <location>
        <begin position="339"/>
        <end position="357"/>
    </location>
</feature>
<dbReference type="PANTHER" id="PTHR48125">
    <property type="entry name" value="LP07818P1"/>
    <property type="match status" value="1"/>
</dbReference>
<feature type="compositionally biased region" description="Basic and acidic residues" evidence="1">
    <location>
        <begin position="227"/>
        <end position="236"/>
    </location>
</feature>
<name>A0ABW6KTN3_9ACTN</name>
<feature type="region of interest" description="Disordered" evidence="1">
    <location>
        <begin position="664"/>
        <end position="684"/>
    </location>
</feature>
<proteinExistence type="predicted"/>
<feature type="region of interest" description="Disordered" evidence="1">
    <location>
        <begin position="270"/>
        <end position="357"/>
    </location>
</feature>
<dbReference type="PANTHER" id="PTHR48125:SF12">
    <property type="entry name" value="AT HOOK TRANSCRIPTION FACTOR FAMILY-RELATED"/>
    <property type="match status" value="1"/>
</dbReference>
<accession>A0ABW6KTN3</accession>
<feature type="region of interest" description="Disordered" evidence="1">
    <location>
        <begin position="159"/>
        <end position="251"/>
    </location>
</feature>
<feature type="compositionally biased region" description="Basic residues" evidence="1">
    <location>
        <begin position="319"/>
        <end position="330"/>
    </location>
</feature>
<organism evidence="2 3">
    <name type="scientific">Streptomyces kebangsaanensis</name>
    <dbReference type="NCBI Taxonomy" id="864058"/>
    <lineage>
        <taxon>Bacteria</taxon>
        <taxon>Bacillati</taxon>
        <taxon>Actinomycetota</taxon>
        <taxon>Actinomycetes</taxon>
        <taxon>Kitasatosporales</taxon>
        <taxon>Streptomycetaceae</taxon>
        <taxon>Streptomyces</taxon>
    </lineage>
</organism>